<dbReference type="EMBL" id="CP012600">
    <property type="protein sequence ID" value="ALC82989.1"/>
    <property type="molecule type" value="Genomic_DNA"/>
</dbReference>
<dbReference type="OrthoDB" id="2237247at2"/>
<dbReference type="STRING" id="1441095.AM592_16445"/>
<sequence length="258" mass="30095">MNHVIVPLNVFPKNQVIEKGQESFLPLIAQSGAYGAEIRRELFQEAQGLPLKNIKIELQRHSLYIVYSAPIELWKEGGKLNNSQLEMVIDEAYRLGAKILKLSLGHYQKSTSDIRLLKEVLRNSRITENNLKLLIENDQTHHGGNIDRLREFFETVYEHKVPIEMTFDTGNWDYVNECGDQAVRQLSKYVAYIHLKQVESIDGERVTIPISLEKWREIESYFPRKMLKAIEFPIQSLDQIKKYIEMFLEKTNESEESL</sequence>
<proteinExistence type="predicted"/>
<protein>
    <recommendedName>
        <fullName evidence="1">Xylose isomerase-like TIM barrel domain-containing protein</fullName>
    </recommendedName>
</protein>
<organism evidence="2 3">
    <name type="scientific">Bacillus gobiensis</name>
    <dbReference type="NCBI Taxonomy" id="1441095"/>
    <lineage>
        <taxon>Bacteria</taxon>
        <taxon>Bacillati</taxon>
        <taxon>Bacillota</taxon>
        <taxon>Bacilli</taxon>
        <taxon>Bacillales</taxon>
        <taxon>Bacillaceae</taxon>
        <taxon>Bacillus</taxon>
    </lineage>
</organism>
<dbReference type="AlphaFoldDB" id="A0A0M5JAK8"/>
<gene>
    <name evidence="2" type="ORF">AM592_16445</name>
</gene>
<dbReference type="SUPFAM" id="SSF51658">
    <property type="entry name" value="Xylose isomerase-like"/>
    <property type="match status" value="1"/>
</dbReference>
<dbReference type="Gene3D" id="3.20.20.150">
    <property type="entry name" value="Divalent-metal-dependent TIM barrel enzymes"/>
    <property type="match status" value="1"/>
</dbReference>
<dbReference type="InterPro" id="IPR036237">
    <property type="entry name" value="Xyl_isomerase-like_sf"/>
</dbReference>
<dbReference type="RefSeq" id="WP_053604815.1">
    <property type="nucleotide sequence ID" value="NZ_CP012600.1"/>
</dbReference>
<name>A0A0M5JAK8_9BACI</name>
<reference evidence="3" key="1">
    <citation type="submission" date="2015-08" db="EMBL/GenBank/DDBJ databases">
        <title>Genome sequencing project for genomic taxonomy and phylogenomics of Bacillus-like bacteria.</title>
        <authorList>
            <person name="Liu B."/>
            <person name="Wang J."/>
            <person name="Zhu Y."/>
            <person name="Liu G."/>
            <person name="Chen Q."/>
            <person name="Chen Z."/>
            <person name="Lan J."/>
            <person name="Che J."/>
            <person name="Ge C."/>
            <person name="Shi H."/>
            <person name="Pan Z."/>
            <person name="Liu X."/>
        </authorList>
    </citation>
    <scope>NUCLEOTIDE SEQUENCE [LARGE SCALE GENOMIC DNA]</scope>
    <source>
        <strain evidence="3">FJAT-4402</strain>
    </source>
</reference>
<dbReference type="InterPro" id="IPR013022">
    <property type="entry name" value="Xyl_isomerase-like_TIM-brl"/>
</dbReference>
<dbReference type="Pfam" id="PF01261">
    <property type="entry name" value="AP_endonuc_2"/>
    <property type="match status" value="1"/>
</dbReference>
<dbReference type="Proteomes" id="UP000067625">
    <property type="component" value="Chromosome"/>
</dbReference>
<reference evidence="2 3" key="2">
    <citation type="journal article" date="2016" name="Int. J. Syst. Evol. Microbiol.">
        <title>Bacillus gobiensis sp. nov., isolated from a soil sample.</title>
        <authorList>
            <person name="Liu B."/>
            <person name="Liu G.H."/>
            <person name="Cetin S."/>
            <person name="Schumann P."/>
            <person name="Pan Z.Z."/>
            <person name="Chen Q.Q."/>
        </authorList>
    </citation>
    <scope>NUCLEOTIDE SEQUENCE [LARGE SCALE GENOMIC DNA]</scope>
    <source>
        <strain evidence="2 3">FJAT-4402</strain>
    </source>
</reference>
<evidence type="ECO:0000259" key="1">
    <source>
        <dbReference type="Pfam" id="PF01261"/>
    </source>
</evidence>
<keyword evidence="3" id="KW-1185">Reference proteome</keyword>
<evidence type="ECO:0000313" key="3">
    <source>
        <dbReference type="Proteomes" id="UP000067625"/>
    </source>
</evidence>
<feature type="domain" description="Xylose isomerase-like TIM barrel" evidence="1">
    <location>
        <begin position="27"/>
        <end position="205"/>
    </location>
</feature>
<evidence type="ECO:0000313" key="2">
    <source>
        <dbReference type="EMBL" id="ALC82989.1"/>
    </source>
</evidence>
<accession>A0A0M5JAK8</accession>
<dbReference type="PATRIC" id="fig|1441095.3.peg.3637"/>